<feature type="region of interest" description="Disordered" evidence="1">
    <location>
        <begin position="131"/>
        <end position="197"/>
    </location>
</feature>
<gene>
    <name evidence="2" type="ORF">VTJ83DRAFT_6780</name>
</gene>
<accession>A0ABR4D6I2</accession>
<keyword evidence="3" id="KW-1185">Reference proteome</keyword>
<feature type="region of interest" description="Disordered" evidence="1">
    <location>
        <begin position="1"/>
        <end position="62"/>
    </location>
</feature>
<proteinExistence type="predicted"/>
<name>A0ABR4D6I2_9PEZI</name>
<organism evidence="2 3">
    <name type="scientific">Remersonia thermophila</name>
    <dbReference type="NCBI Taxonomy" id="72144"/>
    <lineage>
        <taxon>Eukaryota</taxon>
        <taxon>Fungi</taxon>
        <taxon>Dikarya</taxon>
        <taxon>Ascomycota</taxon>
        <taxon>Pezizomycotina</taxon>
        <taxon>Sordariomycetes</taxon>
        <taxon>Sordariomycetidae</taxon>
        <taxon>Sordariales</taxon>
        <taxon>Sordariales incertae sedis</taxon>
        <taxon>Remersonia</taxon>
    </lineage>
</organism>
<dbReference type="RefSeq" id="XP_070864407.1">
    <property type="nucleotide sequence ID" value="XM_071013529.1"/>
</dbReference>
<feature type="region of interest" description="Disordered" evidence="1">
    <location>
        <begin position="84"/>
        <end position="107"/>
    </location>
</feature>
<evidence type="ECO:0000313" key="2">
    <source>
        <dbReference type="EMBL" id="KAL2265680.1"/>
    </source>
</evidence>
<dbReference type="GeneID" id="98128173"/>
<evidence type="ECO:0000313" key="3">
    <source>
        <dbReference type="Proteomes" id="UP001600064"/>
    </source>
</evidence>
<comment type="caution">
    <text evidence="2">The sequence shown here is derived from an EMBL/GenBank/DDBJ whole genome shotgun (WGS) entry which is preliminary data.</text>
</comment>
<feature type="compositionally biased region" description="Basic and acidic residues" evidence="1">
    <location>
        <begin position="45"/>
        <end position="60"/>
    </location>
</feature>
<sequence>MPPAAGRPGKGREAGARADLTAQAANSKAHPALNQPSHHTQASPTRHEPRKSKQEHDSCKHGIGICWYPSRTVSSLLRTRSMRTYTQPKHDIPPGNRDTTRHDTTRHDTASGWEIQENATPSFHLLRIPAARRNGQRGPERCHGSLRGKKRGKKKKKRRRVGVVKYLPQGTKPTGIPTRCRRALRSSVGRIQDRRDA</sequence>
<feature type="compositionally biased region" description="Basic residues" evidence="1">
    <location>
        <begin position="144"/>
        <end position="162"/>
    </location>
</feature>
<evidence type="ECO:0000256" key="1">
    <source>
        <dbReference type="SAM" id="MobiDB-lite"/>
    </source>
</evidence>
<dbReference type="Proteomes" id="UP001600064">
    <property type="component" value="Unassembled WGS sequence"/>
</dbReference>
<feature type="compositionally biased region" description="Basic and acidic residues" evidence="1">
    <location>
        <begin position="88"/>
        <end position="107"/>
    </location>
</feature>
<protein>
    <submittedName>
        <fullName evidence="2">Uncharacterized protein</fullName>
    </submittedName>
</protein>
<dbReference type="EMBL" id="JAZGUE010000006">
    <property type="protein sequence ID" value="KAL2265680.1"/>
    <property type="molecule type" value="Genomic_DNA"/>
</dbReference>
<feature type="compositionally biased region" description="Polar residues" evidence="1">
    <location>
        <begin position="34"/>
        <end position="44"/>
    </location>
</feature>
<reference evidence="2 3" key="1">
    <citation type="journal article" date="2024" name="Commun. Biol.">
        <title>Comparative genomic analysis of thermophilic fungi reveals convergent evolutionary adaptations and gene losses.</title>
        <authorList>
            <person name="Steindorff A.S."/>
            <person name="Aguilar-Pontes M.V."/>
            <person name="Robinson A.J."/>
            <person name="Andreopoulos B."/>
            <person name="LaButti K."/>
            <person name="Kuo A."/>
            <person name="Mondo S."/>
            <person name="Riley R."/>
            <person name="Otillar R."/>
            <person name="Haridas S."/>
            <person name="Lipzen A."/>
            <person name="Grimwood J."/>
            <person name="Schmutz J."/>
            <person name="Clum A."/>
            <person name="Reid I.D."/>
            <person name="Moisan M.C."/>
            <person name="Butler G."/>
            <person name="Nguyen T.T.M."/>
            <person name="Dewar K."/>
            <person name="Conant G."/>
            <person name="Drula E."/>
            <person name="Henrissat B."/>
            <person name="Hansel C."/>
            <person name="Singer S."/>
            <person name="Hutchinson M.I."/>
            <person name="de Vries R.P."/>
            <person name="Natvig D.O."/>
            <person name="Powell A.J."/>
            <person name="Tsang A."/>
            <person name="Grigoriev I.V."/>
        </authorList>
    </citation>
    <scope>NUCLEOTIDE SEQUENCE [LARGE SCALE GENOMIC DNA]</scope>
    <source>
        <strain evidence="2 3">ATCC 22073</strain>
    </source>
</reference>